<comment type="similarity">
    <text evidence="1">Belongs to the DNA polymerase type-A family.</text>
</comment>
<dbReference type="AlphaFoldDB" id="A0A0J7L2E4"/>
<evidence type="ECO:0000256" key="6">
    <source>
        <dbReference type="ARBA" id="ARBA00022932"/>
    </source>
</evidence>
<comment type="catalytic activity">
    <reaction evidence="8">
        <text>DNA(n) + a 2'-deoxyribonucleoside 5'-triphosphate = DNA(n+1) + diphosphate</text>
        <dbReference type="Rhea" id="RHEA:22508"/>
        <dbReference type="Rhea" id="RHEA-COMP:17339"/>
        <dbReference type="Rhea" id="RHEA-COMP:17340"/>
        <dbReference type="ChEBI" id="CHEBI:33019"/>
        <dbReference type="ChEBI" id="CHEBI:61560"/>
        <dbReference type="ChEBI" id="CHEBI:173112"/>
        <dbReference type="EC" id="2.7.7.7"/>
    </reaction>
</comment>
<dbReference type="Gene3D" id="1.20.1060.10">
    <property type="entry name" value="Taq DNA Polymerase, Chain T, domain 4"/>
    <property type="match status" value="1"/>
</dbReference>
<keyword evidence="5" id="KW-0235">DNA replication</keyword>
<dbReference type="OrthoDB" id="275278at2759"/>
<dbReference type="Pfam" id="PF00476">
    <property type="entry name" value="DNA_pol_A"/>
    <property type="match status" value="1"/>
</dbReference>
<dbReference type="InterPro" id="IPR001098">
    <property type="entry name" value="DNA-dir_DNA_pol_A_palm_dom"/>
</dbReference>
<keyword evidence="6" id="KW-0239">DNA-directed DNA polymerase</keyword>
<reference evidence="10 11" key="1">
    <citation type="submission" date="2015-04" db="EMBL/GenBank/DDBJ databases">
        <title>Lasius niger genome sequencing.</title>
        <authorList>
            <person name="Konorov E.A."/>
            <person name="Nikitin M.A."/>
            <person name="Kirill M.V."/>
            <person name="Chang P."/>
        </authorList>
    </citation>
    <scope>NUCLEOTIDE SEQUENCE [LARGE SCALE GENOMIC DNA]</scope>
    <source>
        <tissue evidence="10">Whole</tissue>
    </source>
</reference>
<evidence type="ECO:0000259" key="9">
    <source>
        <dbReference type="SMART" id="SM00482"/>
    </source>
</evidence>
<dbReference type="SUPFAM" id="SSF56672">
    <property type="entry name" value="DNA/RNA polymerases"/>
    <property type="match status" value="1"/>
</dbReference>
<dbReference type="FunFam" id="1.10.150.20:FF:000002">
    <property type="entry name" value="DNA polymerase I"/>
    <property type="match status" value="1"/>
</dbReference>
<dbReference type="GO" id="GO:0003887">
    <property type="term" value="F:DNA-directed DNA polymerase activity"/>
    <property type="evidence" value="ECO:0007669"/>
    <property type="project" value="UniProtKB-KW"/>
</dbReference>
<evidence type="ECO:0000313" key="11">
    <source>
        <dbReference type="Proteomes" id="UP000036403"/>
    </source>
</evidence>
<dbReference type="PROSITE" id="PS00447">
    <property type="entry name" value="DNA_POLYMERASE_A"/>
    <property type="match status" value="1"/>
</dbReference>
<comment type="caution">
    <text evidence="10">The sequence shown here is derived from an EMBL/GenBank/DDBJ whole genome shotgun (WGS) entry which is preliminary data.</text>
</comment>
<evidence type="ECO:0000313" key="10">
    <source>
        <dbReference type="EMBL" id="KMQ96957.1"/>
    </source>
</evidence>
<dbReference type="InterPro" id="IPR002298">
    <property type="entry name" value="DNA_polymerase_A"/>
</dbReference>
<dbReference type="GO" id="GO:0003677">
    <property type="term" value="F:DNA binding"/>
    <property type="evidence" value="ECO:0007669"/>
    <property type="project" value="UniProtKB-KW"/>
</dbReference>
<protein>
    <recommendedName>
        <fullName evidence="2">DNA-directed DNA polymerase</fullName>
        <ecNumber evidence="2">2.7.7.7</ecNumber>
    </recommendedName>
</protein>
<sequence length="364" mass="41631">MTESTKITLEKIEKEINQIANKNLNPNSPKQISHYLFEELKLPNPKKNSTAYDVLITLKNTHAIIPVLLEYRKLQKLYATYLNGLEKYIFPDNKIHTIYNQVQASTGRISSTEPNMQNITIRDTDQREVRKIFIASKPNLKVVSCDYSQIELRILAHISSDENLINAFLENQDIHAKTASKIFNIPLKEVTKEQRSKAKTVNFGIVYGISSFGLSQQLKITIKEAKEFIDKYFLAFPKIKDYINEITEFCQENGYVETLFHRKRAVPEINNNNAIIRDFGQRIAMNMPIQGSAADIIKLAMIKIDSAIKKNKIKANLIAQIHDELIFEIDETHLKTEIAKISEIMSNVIKLKVPLVINKASGNN</sequence>
<keyword evidence="4" id="KW-0548">Nucleotidyltransferase</keyword>
<dbReference type="EC" id="2.7.7.7" evidence="2"/>
<dbReference type="GO" id="GO:0006302">
    <property type="term" value="P:double-strand break repair"/>
    <property type="evidence" value="ECO:0007669"/>
    <property type="project" value="TreeGrafter"/>
</dbReference>
<organism evidence="10 11">
    <name type="scientific">Lasius niger</name>
    <name type="common">Black garden ant</name>
    <dbReference type="NCBI Taxonomy" id="67767"/>
    <lineage>
        <taxon>Eukaryota</taxon>
        <taxon>Metazoa</taxon>
        <taxon>Ecdysozoa</taxon>
        <taxon>Arthropoda</taxon>
        <taxon>Hexapoda</taxon>
        <taxon>Insecta</taxon>
        <taxon>Pterygota</taxon>
        <taxon>Neoptera</taxon>
        <taxon>Endopterygota</taxon>
        <taxon>Hymenoptera</taxon>
        <taxon>Apocrita</taxon>
        <taxon>Aculeata</taxon>
        <taxon>Formicoidea</taxon>
        <taxon>Formicidae</taxon>
        <taxon>Formicinae</taxon>
        <taxon>Lasius</taxon>
        <taxon>Lasius</taxon>
    </lineage>
</organism>
<dbReference type="Proteomes" id="UP000036403">
    <property type="component" value="Unassembled WGS sequence"/>
</dbReference>
<evidence type="ECO:0000256" key="3">
    <source>
        <dbReference type="ARBA" id="ARBA00022679"/>
    </source>
</evidence>
<evidence type="ECO:0000256" key="1">
    <source>
        <dbReference type="ARBA" id="ARBA00007705"/>
    </source>
</evidence>
<dbReference type="STRING" id="67767.A0A0J7L2E4"/>
<evidence type="ECO:0000256" key="7">
    <source>
        <dbReference type="ARBA" id="ARBA00023125"/>
    </source>
</evidence>
<evidence type="ECO:0000256" key="5">
    <source>
        <dbReference type="ARBA" id="ARBA00022705"/>
    </source>
</evidence>
<keyword evidence="7" id="KW-0238">DNA-binding</keyword>
<dbReference type="PRINTS" id="PR00868">
    <property type="entry name" value="DNAPOLI"/>
</dbReference>
<dbReference type="GO" id="GO:0006261">
    <property type="term" value="P:DNA-templated DNA replication"/>
    <property type="evidence" value="ECO:0007669"/>
    <property type="project" value="InterPro"/>
</dbReference>
<dbReference type="InterPro" id="IPR019760">
    <property type="entry name" value="DNA-dir_DNA_pol_A_CS"/>
</dbReference>
<evidence type="ECO:0000256" key="2">
    <source>
        <dbReference type="ARBA" id="ARBA00012417"/>
    </source>
</evidence>
<keyword evidence="11" id="KW-1185">Reference proteome</keyword>
<feature type="domain" description="DNA-directed DNA polymerase family A palm" evidence="9">
    <location>
        <begin position="126"/>
        <end position="333"/>
    </location>
</feature>
<accession>A0A0J7L2E4</accession>
<gene>
    <name evidence="10" type="ORF">RF55_2734</name>
</gene>
<evidence type="ECO:0000256" key="8">
    <source>
        <dbReference type="ARBA" id="ARBA00049244"/>
    </source>
</evidence>
<evidence type="ECO:0000256" key="4">
    <source>
        <dbReference type="ARBA" id="ARBA00022695"/>
    </source>
</evidence>
<proteinExistence type="inferred from homology"/>
<dbReference type="EMBL" id="LBMM01001084">
    <property type="protein sequence ID" value="KMQ96957.1"/>
    <property type="molecule type" value="Genomic_DNA"/>
</dbReference>
<dbReference type="CDD" id="cd08637">
    <property type="entry name" value="DNA_pol_A_pol_I_C"/>
    <property type="match status" value="1"/>
</dbReference>
<dbReference type="PaxDb" id="67767-A0A0J7L2E4"/>
<name>A0A0J7L2E4_LASNI</name>
<keyword evidence="3" id="KW-0808">Transferase</keyword>
<dbReference type="Gene3D" id="1.10.150.20">
    <property type="entry name" value="5' to 3' exonuclease, C-terminal subdomain"/>
    <property type="match status" value="1"/>
</dbReference>
<dbReference type="PANTHER" id="PTHR10133:SF27">
    <property type="entry name" value="DNA POLYMERASE NU"/>
    <property type="match status" value="1"/>
</dbReference>
<dbReference type="PANTHER" id="PTHR10133">
    <property type="entry name" value="DNA POLYMERASE I"/>
    <property type="match status" value="1"/>
</dbReference>
<dbReference type="SMART" id="SM00482">
    <property type="entry name" value="POLAc"/>
    <property type="match status" value="1"/>
</dbReference>
<dbReference type="Gene3D" id="3.30.70.370">
    <property type="match status" value="1"/>
</dbReference>
<dbReference type="InterPro" id="IPR043502">
    <property type="entry name" value="DNA/RNA_pol_sf"/>
</dbReference>